<dbReference type="Pfam" id="PF08386">
    <property type="entry name" value="Abhydrolase_4"/>
    <property type="match status" value="1"/>
</dbReference>
<organism evidence="7 8">
    <name type="scientific">Streptomyces cinnabarinus</name>
    <dbReference type="NCBI Taxonomy" id="67287"/>
    <lineage>
        <taxon>Bacteria</taxon>
        <taxon>Bacillati</taxon>
        <taxon>Actinomycetota</taxon>
        <taxon>Actinomycetes</taxon>
        <taxon>Kitasatosporales</taxon>
        <taxon>Streptomycetaceae</taxon>
        <taxon>Streptomyces</taxon>
    </lineage>
</organism>
<feature type="compositionally biased region" description="Polar residues" evidence="4">
    <location>
        <begin position="39"/>
        <end position="50"/>
    </location>
</feature>
<evidence type="ECO:0000256" key="3">
    <source>
        <dbReference type="ARBA" id="ARBA00022801"/>
    </source>
</evidence>
<evidence type="ECO:0000259" key="6">
    <source>
        <dbReference type="Pfam" id="PF08386"/>
    </source>
</evidence>
<feature type="chain" id="PRO_5047234262" evidence="5">
    <location>
        <begin position="25"/>
        <end position="518"/>
    </location>
</feature>
<dbReference type="Gene3D" id="3.40.50.1820">
    <property type="entry name" value="alpha/beta hydrolase"/>
    <property type="match status" value="1"/>
</dbReference>
<evidence type="ECO:0000256" key="4">
    <source>
        <dbReference type="SAM" id="MobiDB-lite"/>
    </source>
</evidence>
<dbReference type="InterPro" id="IPR013595">
    <property type="entry name" value="Pept_S33_TAP-like_C"/>
</dbReference>
<comment type="similarity">
    <text evidence="1">Belongs to the peptidase S33 family.</text>
</comment>
<name>A0ABY7KHG5_9ACTN</name>
<reference evidence="7" key="1">
    <citation type="submission" date="2022-12" db="EMBL/GenBank/DDBJ databases">
        <authorList>
            <person name="Ruckert C."/>
            <person name="Busche T."/>
            <person name="Kalinowski J."/>
            <person name="Wittmann C."/>
        </authorList>
    </citation>
    <scope>NUCLEOTIDE SEQUENCE</scope>
    <source>
        <strain evidence="7">DSM 40467</strain>
    </source>
</reference>
<feature type="domain" description="Peptidase S33 tripeptidyl aminopeptidase-like C-terminal" evidence="6">
    <location>
        <begin position="412"/>
        <end position="517"/>
    </location>
</feature>
<evidence type="ECO:0000313" key="7">
    <source>
        <dbReference type="EMBL" id="WAZ23984.1"/>
    </source>
</evidence>
<dbReference type="PANTHER" id="PTHR43248">
    <property type="entry name" value="2-SUCCINYL-6-HYDROXY-2,4-CYCLOHEXADIENE-1-CARBOXYLATE SYNTHASE"/>
    <property type="match status" value="1"/>
</dbReference>
<sequence length="518" mass="54462">MARFLRWAAATAAAGLLVTGCSSGSDEGGDGKAGEETSRTPSASSGTSGTKVPLPASLTSQKLDWGECEATEGSAPPGGDWQCATLKVPLDWTKPKSRTIGIALIRSEATGDDRIGSLLFNFGGPGGSGVSMMPYYASTASELHKRYDLVSFDPRGVASSEGVRCRSDQEIQAAESVDATPDTPAEETAYLKDAAAFGQGCEKSAGKLMAHVSTTDTARDMDLLRQVLGDDKMHYFGISYGTELGGVYAHLFPQNVGRLVLDAVVDPSADTVDHAKNQARGFQRALNNYLKSTGQDPQEGSRKIADMLDRIDANPLPTSSDRKLTQSLAVTGIVLPLYSESSWPTLTSALEAAESGDGSELLTLADGYNERDASGSYGTTTHSQRVISCLDAKQRPTAEETKKLLPEFEKISPVFGTFLGWDTAGWCHDWPVPGQHDTPEVSAAGAAPVLVVGNTGDPATPYEGARKMADELGKDVGVVLTWKGEGHGAYGSGSGCVDSTIDDYLLSGTVPKDGKVCS</sequence>
<dbReference type="GO" id="GO:0016787">
    <property type="term" value="F:hydrolase activity"/>
    <property type="evidence" value="ECO:0007669"/>
    <property type="project" value="UniProtKB-KW"/>
</dbReference>
<evidence type="ECO:0000256" key="1">
    <source>
        <dbReference type="ARBA" id="ARBA00010088"/>
    </source>
</evidence>
<dbReference type="Proteomes" id="UP001164439">
    <property type="component" value="Chromosome"/>
</dbReference>
<feature type="compositionally biased region" description="Basic and acidic residues" evidence="4">
    <location>
        <begin position="29"/>
        <end position="38"/>
    </location>
</feature>
<dbReference type="RefSeq" id="WP_269661524.1">
    <property type="nucleotide sequence ID" value="NZ_CP114413.1"/>
</dbReference>
<dbReference type="SUPFAM" id="SSF53474">
    <property type="entry name" value="alpha/beta-Hydrolases"/>
    <property type="match status" value="1"/>
</dbReference>
<evidence type="ECO:0000313" key="8">
    <source>
        <dbReference type="Proteomes" id="UP001164439"/>
    </source>
</evidence>
<dbReference type="PANTHER" id="PTHR43248:SF29">
    <property type="entry name" value="TRIPEPTIDYL AMINOPEPTIDASE"/>
    <property type="match status" value="1"/>
</dbReference>
<proteinExistence type="inferred from homology"/>
<accession>A0ABY7KHG5</accession>
<keyword evidence="2 5" id="KW-0732">Signal</keyword>
<dbReference type="EMBL" id="CP114413">
    <property type="protein sequence ID" value="WAZ23984.1"/>
    <property type="molecule type" value="Genomic_DNA"/>
</dbReference>
<dbReference type="InterPro" id="IPR029058">
    <property type="entry name" value="AB_hydrolase_fold"/>
</dbReference>
<feature type="region of interest" description="Disordered" evidence="4">
    <location>
        <begin position="21"/>
        <end position="56"/>
    </location>
</feature>
<dbReference type="PROSITE" id="PS51257">
    <property type="entry name" value="PROKAR_LIPOPROTEIN"/>
    <property type="match status" value="1"/>
</dbReference>
<evidence type="ECO:0000256" key="5">
    <source>
        <dbReference type="SAM" id="SignalP"/>
    </source>
</evidence>
<gene>
    <name evidence="7" type="ORF">STRCI_005363</name>
</gene>
<keyword evidence="3 7" id="KW-0378">Hydrolase</keyword>
<dbReference type="InterPro" id="IPR051601">
    <property type="entry name" value="Serine_prot/Carboxylest_S33"/>
</dbReference>
<evidence type="ECO:0000256" key="2">
    <source>
        <dbReference type="ARBA" id="ARBA00022729"/>
    </source>
</evidence>
<protein>
    <submittedName>
        <fullName evidence="7">Alpha/beta hydrolase</fullName>
    </submittedName>
</protein>
<keyword evidence="8" id="KW-1185">Reference proteome</keyword>
<feature type="signal peptide" evidence="5">
    <location>
        <begin position="1"/>
        <end position="24"/>
    </location>
</feature>